<dbReference type="EMBL" id="BJYQ01000123">
    <property type="protein sequence ID" value="GEN98000.1"/>
    <property type="molecule type" value="Genomic_DNA"/>
</dbReference>
<dbReference type="Proteomes" id="UP000321868">
    <property type="component" value="Unassembled WGS sequence"/>
</dbReference>
<organism evidence="1 2">
    <name type="scientific">Streptococcus cristatus</name>
    <dbReference type="NCBI Taxonomy" id="45634"/>
    <lineage>
        <taxon>Bacteria</taxon>
        <taxon>Bacillati</taxon>
        <taxon>Bacillota</taxon>
        <taxon>Bacilli</taxon>
        <taxon>Lactobacillales</taxon>
        <taxon>Streptococcaceae</taxon>
        <taxon>Streptococcus</taxon>
    </lineage>
</organism>
<accession>A0A512AE80</accession>
<dbReference type="AlphaFoldDB" id="A0A512AE80"/>
<evidence type="ECO:0000313" key="2">
    <source>
        <dbReference type="Proteomes" id="UP000321868"/>
    </source>
</evidence>
<proteinExistence type="predicted"/>
<evidence type="ECO:0000313" key="1">
    <source>
        <dbReference type="EMBL" id="GEN98000.1"/>
    </source>
</evidence>
<sequence>MVLMIKRRAKARMAKKMLRLQVIRRLNKCCSKSRGMRRQPRRRLVGKTTYSAEKIVKMLRVTKRQLST</sequence>
<name>A0A512AE80_STRCR</name>
<protein>
    <submittedName>
        <fullName evidence="1">Uncharacterized protein</fullName>
    </submittedName>
</protein>
<comment type="caution">
    <text evidence="1">The sequence shown here is derived from an EMBL/GenBank/DDBJ whole genome shotgun (WGS) entry which is preliminary data.</text>
</comment>
<gene>
    <name evidence="1" type="ORF">SOL01_18740</name>
</gene>
<reference evidence="1 2" key="1">
    <citation type="submission" date="2019-07" db="EMBL/GenBank/DDBJ databases">
        <title>Whole genome shotgun sequence of Streptococcus oligofermentans NBRC 106105.</title>
        <authorList>
            <person name="Hosoyama A."/>
            <person name="Uohara A."/>
            <person name="Ohji S."/>
            <person name="Ichikawa N."/>
        </authorList>
    </citation>
    <scope>NUCLEOTIDE SEQUENCE [LARGE SCALE GENOMIC DNA]</scope>
    <source>
        <strain evidence="1 2">NBRC 106105</strain>
    </source>
</reference>